<gene>
    <name evidence="2" type="ORF">PGLA2088_LOCUS15471</name>
</gene>
<dbReference type="AlphaFoldDB" id="A0A813J3F1"/>
<reference evidence="2" key="1">
    <citation type="submission" date="2021-02" db="EMBL/GenBank/DDBJ databases">
        <authorList>
            <person name="Dougan E. K."/>
            <person name="Rhodes N."/>
            <person name="Thang M."/>
            <person name="Chan C."/>
        </authorList>
    </citation>
    <scope>NUCLEOTIDE SEQUENCE</scope>
</reference>
<sequence length="268" mass="29240">MEGRDAESSKSSKTSGRFACPNGCPEGACPAAKALGVAWAPAEHIRAEQASQAGPLELSLSGEPFLVEGSSRGGVAHLWGWRVADGRWASAQYLRDHVHTERRRSDEDAAVGGYRAWKRSSCSVLSGHAALKELCRRQEARHLQEASAATEDEHFYLTAWEYDPPDCGESSEDDPHSPPRDRAPSARLSEDVDGGARSLPCLFGTSEQPALQAFSKLLRWIYVGEEGSACDSHVDPVGSHAWMWLAAGEKSWRMLLPPAERKDPVPEH</sequence>
<comment type="caution">
    <text evidence="2">The sequence shown here is derived from an EMBL/GenBank/DDBJ whole genome shotgun (WGS) entry which is preliminary data.</text>
</comment>
<dbReference type="Proteomes" id="UP000626109">
    <property type="component" value="Unassembled WGS sequence"/>
</dbReference>
<feature type="region of interest" description="Disordered" evidence="1">
    <location>
        <begin position="1"/>
        <end position="22"/>
    </location>
</feature>
<dbReference type="SUPFAM" id="SSF51197">
    <property type="entry name" value="Clavaminate synthase-like"/>
    <property type="match status" value="1"/>
</dbReference>
<dbReference type="EMBL" id="CAJNNW010019161">
    <property type="protein sequence ID" value="CAE8664053.1"/>
    <property type="molecule type" value="Genomic_DNA"/>
</dbReference>
<evidence type="ECO:0008006" key="4">
    <source>
        <dbReference type="Google" id="ProtNLM"/>
    </source>
</evidence>
<dbReference type="Gene3D" id="2.60.120.650">
    <property type="entry name" value="Cupin"/>
    <property type="match status" value="1"/>
</dbReference>
<name>A0A813J3F1_POLGL</name>
<evidence type="ECO:0000313" key="3">
    <source>
        <dbReference type="Proteomes" id="UP000626109"/>
    </source>
</evidence>
<accession>A0A813J3F1</accession>
<feature type="region of interest" description="Disordered" evidence="1">
    <location>
        <begin position="166"/>
        <end position="193"/>
    </location>
</feature>
<feature type="compositionally biased region" description="Basic and acidic residues" evidence="1">
    <location>
        <begin position="1"/>
        <end position="10"/>
    </location>
</feature>
<feature type="non-terminal residue" evidence="2">
    <location>
        <position position="268"/>
    </location>
</feature>
<protein>
    <recommendedName>
        <fullName evidence="4">JmjC domain-containing protein</fullName>
    </recommendedName>
</protein>
<feature type="compositionally biased region" description="Basic and acidic residues" evidence="1">
    <location>
        <begin position="173"/>
        <end position="190"/>
    </location>
</feature>
<organism evidence="2 3">
    <name type="scientific">Polarella glacialis</name>
    <name type="common">Dinoflagellate</name>
    <dbReference type="NCBI Taxonomy" id="89957"/>
    <lineage>
        <taxon>Eukaryota</taxon>
        <taxon>Sar</taxon>
        <taxon>Alveolata</taxon>
        <taxon>Dinophyceae</taxon>
        <taxon>Suessiales</taxon>
        <taxon>Suessiaceae</taxon>
        <taxon>Polarella</taxon>
    </lineage>
</organism>
<evidence type="ECO:0000313" key="2">
    <source>
        <dbReference type="EMBL" id="CAE8664053.1"/>
    </source>
</evidence>
<evidence type="ECO:0000256" key="1">
    <source>
        <dbReference type="SAM" id="MobiDB-lite"/>
    </source>
</evidence>
<proteinExistence type="predicted"/>